<gene>
    <name evidence="9" type="ORF">DL346_28620</name>
</gene>
<dbReference type="AlphaFoldDB" id="A0A328TRI4"/>
<evidence type="ECO:0000256" key="5">
    <source>
        <dbReference type="ARBA" id="ARBA00022989"/>
    </source>
</evidence>
<feature type="transmembrane region" description="Helical" evidence="7">
    <location>
        <begin position="186"/>
        <end position="211"/>
    </location>
</feature>
<dbReference type="SUPFAM" id="SSF161098">
    <property type="entry name" value="MetI-like"/>
    <property type="match status" value="1"/>
</dbReference>
<evidence type="ECO:0000256" key="1">
    <source>
        <dbReference type="ARBA" id="ARBA00004651"/>
    </source>
</evidence>
<evidence type="ECO:0000313" key="10">
    <source>
        <dbReference type="Proteomes" id="UP000249260"/>
    </source>
</evidence>
<sequence>MEVSAVPLKRRIPQLLIHLVFILFSLSCIIPLISVLSVSFSSEVDILKNGYSLFPRVFDLTAYAYVLYRPIQLLGAFKISILVSVIGTFLAVLAMAGIAYTLSRPDYKYKNKLSFYVFFTMLFNGGLVPTYILISNYLHLKNTIWVLILPYLAVPWFILLLRSFMQKIPFHIIESCMIDGASELRIFFQIILPLAKPGLATVALFTMLQYWNDWWLSLLYIEEERLVPLQYMLYRMMNNISFLTSSTNMMPPGLKNVELPSESARMAMAILAAGPMLAVFPFFQKYFVRGLTVGAVKG</sequence>
<keyword evidence="6 7" id="KW-0472">Membrane</keyword>
<comment type="caution">
    <text evidence="9">The sequence shown here is derived from an EMBL/GenBank/DDBJ whole genome shotgun (WGS) entry which is preliminary data.</text>
</comment>
<organism evidence="9 10">
    <name type="scientific">Paenibacillus montanisoli</name>
    <dbReference type="NCBI Taxonomy" id="2081970"/>
    <lineage>
        <taxon>Bacteria</taxon>
        <taxon>Bacillati</taxon>
        <taxon>Bacillota</taxon>
        <taxon>Bacilli</taxon>
        <taxon>Bacillales</taxon>
        <taxon>Paenibacillaceae</taxon>
        <taxon>Paenibacillus</taxon>
    </lineage>
</organism>
<evidence type="ECO:0000256" key="4">
    <source>
        <dbReference type="ARBA" id="ARBA00022692"/>
    </source>
</evidence>
<evidence type="ECO:0000256" key="7">
    <source>
        <dbReference type="RuleBase" id="RU363032"/>
    </source>
</evidence>
<evidence type="ECO:0000256" key="3">
    <source>
        <dbReference type="ARBA" id="ARBA00022475"/>
    </source>
</evidence>
<feature type="transmembrane region" description="Helical" evidence="7">
    <location>
        <begin position="15"/>
        <end position="38"/>
    </location>
</feature>
<dbReference type="InterPro" id="IPR000515">
    <property type="entry name" value="MetI-like"/>
</dbReference>
<dbReference type="PANTHER" id="PTHR43744:SF9">
    <property type="entry name" value="POLYGALACTURONAN_RHAMNOGALACTURONAN TRANSPORT SYSTEM PERMEASE PROTEIN YTCP"/>
    <property type="match status" value="1"/>
</dbReference>
<feature type="transmembrane region" description="Helical" evidence="7">
    <location>
        <begin position="115"/>
        <end position="138"/>
    </location>
</feature>
<keyword evidence="5 7" id="KW-1133">Transmembrane helix</keyword>
<evidence type="ECO:0000256" key="6">
    <source>
        <dbReference type="ARBA" id="ARBA00023136"/>
    </source>
</evidence>
<evidence type="ECO:0000256" key="2">
    <source>
        <dbReference type="ARBA" id="ARBA00022448"/>
    </source>
</evidence>
<dbReference type="PANTHER" id="PTHR43744">
    <property type="entry name" value="ABC TRANSPORTER PERMEASE PROTEIN MG189-RELATED-RELATED"/>
    <property type="match status" value="1"/>
</dbReference>
<dbReference type="OrthoDB" id="157184at2"/>
<evidence type="ECO:0000313" key="9">
    <source>
        <dbReference type="EMBL" id="RAP73179.1"/>
    </source>
</evidence>
<feature type="domain" description="ABC transmembrane type-1" evidence="8">
    <location>
        <begin position="77"/>
        <end position="283"/>
    </location>
</feature>
<accession>A0A328TRI4</accession>
<name>A0A328TRI4_9BACL</name>
<evidence type="ECO:0000259" key="8">
    <source>
        <dbReference type="PROSITE" id="PS50928"/>
    </source>
</evidence>
<dbReference type="PROSITE" id="PS50928">
    <property type="entry name" value="ABC_TM1"/>
    <property type="match status" value="1"/>
</dbReference>
<dbReference type="Pfam" id="PF00528">
    <property type="entry name" value="BPD_transp_1"/>
    <property type="match status" value="1"/>
</dbReference>
<feature type="transmembrane region" description="Helical" evidence="7">
    <location>
        <begin position="80"/>
        <end position="103"/>
    </location>
</feature>
<protein>
    <submittedName>
        <fullName evidence="9">Carbohydrate ABC transporter permease</fullName>
    </submittedName>
</protein>
<feature type="transmembrane region" description="Helical" evidence="7">
    <location>
        <begin position="144"/>
        <end position="165"/>
    </location>
</feature>
<dbReference type="InterPro" id="IPR035906">
    <property type="entry name" value="MetI-like_sf"/>
</dbReference>
<dbReference type="GO" id="GO:0055085">
    <property type="term" value="P:transmembrane transport"/>
    <property type="evidence" value="ECO:0007669"/>
    <property type="project" value="InterPro"/>
</dbReference>
<proteinExistence type="inferred from homology"/>
<dbReference type="CDD" id="cd06261">
    <property type="entry name" value="TM_PBP2"/>
    <property type="match status" value="1"/>
</dbReference>
<comment type="similarity">
    <text evidence="7">Belongs to the binding-protein-dependent transport system permease family.</text>
</comment>
<dbReference type="EMBL" id="QLUW01000010">
    <property type="protein sequence ID" value="RAP73179.1"/>
    <property type="molecule type" value="Genomic_DNA"/>
</dbReference>
<feature type="transmembrane region" description="Helical" evidence="7">
    <location>
        <begin position="264"/>
        <end position="283"/>
    </location>
</feature>
<dbReference type="Proteomes" id="UP000249260">
    <property type="component" value="Unassembled WGS sequence"/>
</dbReference>
<keyword evidence="10" id="KW-1185">Reference proteome</keyword>
<reference evidence="9 10" key="1">
    <citation type="submission" date="2018-06" db="EMBL/GenBank/DDBJ databases">
        <title>Paenibacillus montanisoli sp. nov., isolated from mountain area soil.</title>
        <authorList>
            <person name="Wu M."/>
        </authorList>
    </citation>
    <scope>NUCLEOTIDE SEQUENCE [LARGE SCALE GENOMIC DNA]</scope>
    <source>
        <strain evidence="9 10">RA17</strain>
    </source>
</reference>
<keyword evidence="4 7" id="KW-0812">Transmembrane</keyword>
<comment type="subcellular location">
    <subcellularLocation>
        <location evidence="1 7">Cell membrane</location>
        <topology evidence="1 7">Multi-pass membrane protein</topology>
    </subcellularLocation>
</comment>
<keyword evidence="3" id="KW-1003">Cell membrane</keyword>
<dbReference type="GO" id="GO:0005886">
    <property type="term" value="C:plasma membrane"/>
    <property type="evidence" value="ECO:0007669"/>
    <property type="project" value="UniProtKB-SubCell"/>
</dbReference>
<keyword evidence="2 7" id="KW-0813">Transport</keyword>
<dbReference type="Gene3D" id="1.10.3720.10">
    <property type="entry name" value="MetI-like"/>
    <property type="match status" value="1"/>
</dbReference>